<name>A0ABC8J4H6_ERUVS</name>
<evidence type="ECO:0000313" key="1">
    <source>
        <dbReference type="EMBL" id="CAH8313131.1"/>
    </source>
</evidence>
<accession>A0ABC8J4H6</accession>
<dbReference type="EMBL" id="CAKOAT010076600">
    <property type="protein sequence ID" value="CAH8313131.1"/>
    <property type="molecule type" value="Genomic_DNA"/>
</dbReference>
<evidence type="ECO:0000313" key="2">
    <source>
        <dbReference type="Proteomes" id="UP001642260"/>
    </source>
</evidence>
<dbReference type="AlphaFoldDB" id="A0ABC8J4H6"/>
<comment type="caution">
    <text evidence="1">The sequence shown here is derived from an EMBL/GenBank/DDBJ whole genome shotgun (WGS) entry which is preliminary data.</text>
</comment>
<proteinExistence type="predicted"/>
<dbReference type="Proteomes" id="UP001642260">
    <property type="component" value="Unassembled WGS sequence"/>
</dbReference>
<sequence length="87" mass="9917">MPSPESSLTILLKKTYYKRTRYLNLERCNIKIAEFGARCGSPNYTAPEKERETRDYDVSTRVSIGLLTHGNIIMLQSLSRATTYLNG</sequence>
<protein>
    <submittedName>
        <fullName evidence="1">Uncharacterized protein</fullName>
    </submittedName>
</protein>
<gene>
    <name evidence="1" type="ORF">ERUC_LOCUS6555</name>
</gene>
<organism evidence="1 2">
    <name type="scientific">Eruca vesicaria subsp. sativa</name>
    <name type="common">Garden rocket</name>
    <name type="synonym">Eruca sativa</name>
    <dbReference type="NCBI Taxonomy" id="29727"/>
    <lineage>
        <taxon>Eukaryota</taxon>
        <taxon>Viridiplantae</taxon>
        <taxon>Streptophyta</taxon>
        <taxon>Embryophyta</taxon>
        <taxon>Tracheophyta</taxon>
        <taxon>Spermatophyta</taxon>
        <taxon>Magnoliopsida</taxon>
        <taxon>eudicotyledons</taxon>
        <taxon>Gunneridae</taxon>
        <taxon>Pentapetalae</taxon>
        <taxon>rosids</taxon>
        <taxon>malvids</taxon>
        <taxon>Brassicales</taxon>
        <taxon>Brassicaceae</taxon>
        <taxon>Brassiceae</taxon>
        <taxon>Eruca</taxon>
    </lineage>
</organism>
<reference evidence="1 2" key="1">
    <citation type="submission" date="2022-03" db="EMBL/GenBank/DDBJ databases">
        <authorList>
            <person name="Macdonald S."/>
            <person name="Ahmed S."/>
            <person name="Newling K."/>
        </authorList>
    </citation>
    <scope>NUCLEOTIDE SEQUENCE [LARGE SCALE GENOMIC DNA]</scope>
</reference>
<keyword evidence="2" id="KW-1185">Reference proteome</keyword>